<dbReference type="Pfam" id="PF13649">
    <property type="entry name" value="Methyltransf_25"/>
    <property type="match status" value="1"/>
</dbReference>
<dbReference type="PANTHER" id="PTHR43861:SF1">
    <property type="entry name" value="TRANS-ACONITATE 2-METHYLTRANSFERASE"/>
    <property type="match status" value="1"/>
</dbReference>
<dbReference type="KEGG" id="abom:D7I45_03895"/>
<evidence type="ECO:0000256" key="2">
    <source>
        <dbReference type="ARBA" id="ARBA00022679"/>
    </source>
</evidence>
<dbReference type="Gene3D" id="3.40.50.150">
    <property type="entry name" value="Vaccinia Virus protein VP39"/>
    <property type="match status" value="1"/>
</dbReference>
<sequence>MIYQEFAKFYDELFDETMYDGWLSFVKDNVNVNDKMMDMACGTGRLLELLLENNYQVSGMDLSEDMLTLADERIRNNDNNAELIQGDMTDLSDFPSYDAISCFDDSLCYLPDITTLEITFKNVYEHLNEGGKFLFDVITPYQTDEVYPGYMYNFHDDSSAFMWQSYIGEHEHSVEHDLVFFNYNESKDAYDQFSEIHKERTYELDTYLDLLSDIGFKNIKVSSNFGHDDIEEDTTRWFFMCQKG</sequence>
<keyword evidence="2 4" id="KW-0808">Transferase</keyword>
<dbReference type="EMBL" id="CP032626">
    <property type="protein sequence ID" value="AYF92678.1"/>
    <property type="molecule type" value="Genomic_DNA"/>
</dbReference>
<dbReference type="GO" id="GO:0008168">
    <property type="term" value="F:methyltransferase activity"/>
    <property type="evidence" value="ECO:0007669"/>
    <property type="project" value="UniProtKB-KW"/>
</dbReference>
<dbReference type="Gene3D" id="2.20.25.110">
    <property type="entry name" value="S-adenosyl-L-methionine-dependent methyltransferases"/>
    <property type="match status" value="1"/>
</dbReference>
<keyword evidence="1 4" id="KW-0489">Methyltransferase</keyword>
<proteinExistence type="predicted"/>
<dbReference type="CDD" id="cd02440">
    <property type="entry name" value="AdoMet_MTases"/>
    <property type="match status" value="1"/>
</dbReference>
<name>A0A387ASR9_9LACO</name>
<gene>
    <name evidence="4" type="ORF">D7I45_03895</name>
</gene>
<protein>
    <submittedName>
        <fullName evidence="4">Class I SAM-dependent methyltransferase</fullName>
    </submittedName>
</protein>
<accession>A0A387ASR9</accession>
<dbReference type="Proteomes" id="UP000272003">
    <property type="component" value="Chromosome"/>
</dbReference>
<dbReference type="InterPro" id="IPR041698">
    <property type="entry name" value="Methyltransf_25"/>
</dbReference>
<dbReference type="AlphaFoldDB" id="A0A387ASR9"/>
<dbReference type="GO" id="GO:0032259">
    <property type="term" value="P:methylation"/>
    <property type="evidence" value="ECO:0007669"/>
    <property type="project" value="UniProtKB-KW"/>
</dbReference>
<organism evidence="4 5">
    <name type="scientific">Apilactobacillus bombintestini</name>
    <dbReference type="NCBI Taxonomy" id="2419772"/>
    <lineage>
        <taxon>Bacteria</taxon>
        <taxon>Bacillati</taxon>
        <taxon>Bacillota</taxon>
        <taxon>Bacilli</taxon>
        <taxon>Lactobacillales</taxon>
        <taxon>Lactobacillaceae</taxon>
        <taxon>Apilactobacillus</taxon>
    </lineage>
</organism>
<feature type="domain" description="Methyltransferase" evidence="3">
    <location>
        <begin position="37"/>
        <end position="131"/>
    </location>
</feature>
<keyword evidence="5" id="KW-1185">Reference proteome</keyword>
<evidence type="ECO:0000259" key="3">
    <source>
        <dbReference type="Pfam" id="PF13649"/>
    </source>
</evidence>
<reference evidence="4 5" key="1">
    <citation type="submission" date="2018-09" db="EMBL/GenBank/DDBJ databases">
        <title>Genome sequencing of strain BHWM-4.</title>
        <authorList>
            <person name="Heo J."/>
            <person name="Kim S.-J."/>
            <person name="Kwon S.-W."/>
        </authorList>
    </citation>
    <scope>NUCLEOTIDE SEQUENCE [LARGE SCALE GENOMIC DNA]</scope>
    <source>
        <strain evidence="4 5">BHWM-4</strain>
    </source>
</reference>
<dbReference type="RefSeq" id="WP_120784443.1">
    <property type="nucleotide sequence ID" value="NZ_CP032626.1"/>
</dbReference>
<dbReference type="PANTHER" id="PTHR43861">
    <property type="entry name" value="TRANS-ACONITATE 2-METHYLTRANSFERASE-RELATED"/>
    <property type="match status" value="1"/>
</dbReference>
<dbReference type="SUPFAM" id="SSF53335">
    <property type="entry name" value="S-adenosyl-L-methionine-dependent methyltransferases"/>
    <property type="match status" value="1"/>
</dbReference>
<evidence type="ECO:0000313" key="5">
    <source>
        <dbReference type="Proteomes" id="UP000272003"/>
    </source>
</evidence>
<evidence type="ECO:0000256" key="1">
    <source>
        <dbReference type="ARBA" id="ARBA00022603"/>
    </source>
</evidence>
<evidence type="ECO:0000313" key="4">
    <source>
        <dbReference type="EMBL" id="AYF92678.1"/>
    </source>
</evidence>
<dbReference type="InterPro" id="IPR029063">
    <property type="entry name" value="SAM-dependent_MTases_sf"/>
</dbReference>
<dbReference type="OrthoDB" id="9811589at2"/>